<organism evidence="9 10">
    <name type="scientific">Ascosphaera apis ARSEF 7405</name>
    <dbReference type="NCBI Taxonomy" id="392613"/>
    <lineage>
        <taxon>Eukaryota</taxon>
        <taxon>Fungi</taxon>
        <taxon>Dikarya</taxon>
        <taxon>Ascomycota</taxon>
        <taxon>Pezizomycotina</taxon>
        <taxon>Eurotiomycetes</taxon>
        <taxon>Eurotiomycetidae</taxon>
        <taxon>Onygenales</taxon>
        <taxon>Ascosphaeraceae</taxon>
        <taxon>Ascosphaera</taxon>
    </lineage>
</organism>
<dbReference type="PROSITE" id="PS50067">
    <property type="entry name" value="KINESIN_MOTOR_2"/>
    <property type="match status" value="1"/>
</dbReference>
<evidence type="ECO:0000259" key="8">
    <source>
        <dbReference type="PROSITE" id="PS50067"/>
    </source>
</evidence>
<name>A0A168AIE8_9EURO</name>
<evidence type="ECO:0000256" key="6">
    <source>
        <dbReference type="SAM" id="Coils"/>
    </source>
</evidence>
<dbReference type="GO" id="GO:0005524">
    <property type="term" value="F:ATP binding"/>
    <property type="evidence" value="ECO:0007669"/>
    <property type="project" value="UniProtKB-UniRule"/>
</dbReference>
<sequence>MMHLYTQEQRQEQGHKQGQSHSEEDSSSSLFDVYLRLRPPLSEDHTESHSREPFLTIEPPCTSTPETQSNEASPDAASWPTHITVQPPAEARKRAVERFTFTKVFEESAEQLDVFTETGVPKIINGVLNEGRDGLIAALGVTGSGKTHTVLGSQGQRGVLQLCLDVLYTSLAATICSVDDGLTGSVTAAELSAADSSDAHISSARSFLETVYLDPYGEKSRYARPPTPLVQLGSDSSDTVRQPPIHVPKFHSLSSTPEEDEGSGNEAAAPAPPISTIRLVAPLKPTGPPELERPSSAPRILPTTKPWKPNSSSPRKQTSNNWRPIRSKESGHHILRRTPLMRPSFLPNVPDVSNLTLSDIKGDQHVILISMWEIYNDRIYDLLSSIAESISSSSSSNKPQKQAQRRPVAFKCTEKSTDRKVVAGLKKIVCGSYDEALMVLEAGLNERKVSCTESNHASSRSHGFFCVEVKRKVGGGRRGDDVSWIGNSLTIVDLAGSERARNAKTTGATLAEAGKINESLMYLGQCMQMQSTLRGDKKQTAVPYRQCKLTELLFSNSFASINSRHTSRQPQRALMIVTADRWGDFNATSQILRYSALAKEVTVPQGPSFRRSIAGDRSRPASAPASETSSTKAAQYLEELELAEEELNSLNQAYEALVFKLSEEEDARAEAEFRWKAAEERCLLIEQEVREECWEEMEQRLSEEVNRWKRAWESQARRHDEHLDRKLDLLSREIIIYEDPNLTAEDQAEELRRENEALRRKVVRFERQLHCQSPTKSPKYRIRTQHTKSLTDSGGDDPSQDVENAIYHLGDLRIDKPTA</sequence>
<evidence type="ECO:0000256" key="3">
    <source>
        <dbReference type="ARBA" id="ARBA00022840"/>
    </source>
</evidence>
<dbReference type="PANTHER" id="PTHR24115:SF1008">
    <property type="entry name" value="KINESIN-LIKE PROTEIN SUBITO"/>
    <property type="match status" value="1"/>
</dbReference>
<keyword evidence="3 5" id="KW-0067">ATP-binding</keyword>
<feature type="compositionally biased region" description="Polar residues" evidence="7">
    <location>
        <begin position="309"/>
        <end position="322"/>
    </location>
</feature>
<feature type="region of interest" description="Disordered" evidence="7">
    <location>
        <begin position="1"/>
        <end position="81"/>
    </location>
</feature>
<keyword evidence="2 5" id="KW-0547">Nucleotide-binding</keyword>
<dbReference type="GO" id="GO:0005871">
    <property type="term" value="C:kinesin complex"/>
    <property type="evidence" value="ECO:0007669"/>
    <property type="project" value="TreeGrafter"/>
</dbReference>
<dbReference type="InterPro" id="IPR027417">
    <property type="entry name" value="P-loop_NTPase"/>
</dbReference>
<evidence type="ECO:0000256" key="7">
    <source>
        <dbReference type="SAM" id="MobiDB-lite"/>
    </source>
</evidence>
<dbReference type="AlphaFoldDB" id="A0A168AIE8"/>
<dbReference type="InterPro" id="IPR036961">
    <property type="entry name" value="Kinesin_motor_dom_sf"/>
</dbReference>
<gene>
    <name evidence="9" type="ORF">AAP_02054</name>
</gene>
<comment type="similarity">
    <text evidence="5">Belongs to the TRAFAC class myosin-kinesin ATPase superfamily. Kinesin family.</text>
</comment>
<feature type="compositionally biased region" description="Polar residues" evidence="7">
    <location>
        <begin position="61"/>
        <end position="72"/>
    </location>
</feature>
<dbReference type="PANTHER" id="PTHR24115">
    <property type="entry name" value="KINESIN-RELATED"/>
    <property type="match status" value="1"/>
</dbReference>
<dbReference type="GO" id="GO:0005874">
    <property type="term" value="C:microtubule"/>
    <property type="evidence" value="ECO:0007669"/>
    <property type="project" value="UniProtKB-KW"/>
</dbReference>
<dbReference type="FunFam" id="3.40.850.10:FF:000091">
    <property type="entry name" value="Kinesin family protein"/>
    <property type="match status" value="1"/>
</dbReference>
<dbReference type="SUPFAM" id="SSF52540">
    <property type="entry name" value="P-loop containing nucleoside triphosphate hydrolases"/>
    <property type="match status" value="1"/>
</dbReference>
<feature type="region of interest" description="Disordered" evidence="7">
    <location>
        <begin position="608"/>
        <end position="630"/>
    </location>
</feature>
<dbReference type="GO" id="GO:0005634">
    <property type="term" value="C:nucleus"/>
    <property type="evidence" value="ECO:0007669"/>
    <property type="project" value="TreeGrafter"/>
</dbReference>
<keyword evidence="1" id="KW-0493">Microtubule</keyword>
<keyword evidence="4 5" id="KW-0505">Motor protein</keyword>
<dbReference type="InterPro" id="IPR001752">
    <property type="entry name" value="Kinesin_motor_dom"/>
</dbReference>
<reference evidence="9 10" key="1">
    <citation type="journal article" date="2016" name="Genome Biol. Evol.">
        <title>Divergent and convergent evolution of fungal pathogenicity.</title>
        <authorList>
            <person name="Shang Y."/>
            <person name="Xiao G."/>
            <person name="Zheng P."/>
            <person name="Cen K."/>
            <person name="Zhan S."/>
            <person name="Wang C."/>
        </authorList>
    </citation>
    <scope>NUCLEOTIDE SEQUENCE [LARGE SCALE GENOMIC DNA]</scope>
    <source>
        <strain evidence="9 10">ARSEF 7405</strain>
    </source>
</reference>
<proteinExistence type="inferred from homology"/>
<evidence type="ECO:0000256" key="1">
    <source>
        <dbReference type="ARBA" id="ARBA00022701"/>
    </source>
</evidence>
<comment type="caution">
    <text evidence="9">The sequence shown here is derived from an EMBL/GenBank/DDBJ whole genome shotgun (WGS) entry which is preliminary data.</text>
</comment>
<evidence type="ECO:0000256" key="4">
    <source>
        <dbReference type="ARBA" id="ARBA00023175"/>
    </source>
</evidence>
<evidence type="ECO:0000256" key="2">
    <source>
        <dbReference type="ARBA" id="ARBA00022741"/>
    </source>
</evidence>
<feature type="compositionally biased region" description="Low complexity" evidence="7">
    <location>
        <begin position="620"/>
        <end position="630"/>
    </location>
</feature>
<keyword evidence="10" id="KW-1185">Reference proteome</keyword>
<dbReference type="InterPro" id="IPR027640">
    <property type="entry name" value="Kinesin-like_fam"/>
</dbReference>
<dbReference type="GO" id="GO:0003777">
    <property type="term" value="F:microtubule motor activity"/>
    <property type="evidence" value="ECO:0007669"/>
    <property type="project" value="InterPro"/>
</dbReference>
<accession>A0A168AIE8</accession>
<dbReference type="Pfam" id="PF00225">
    <property type="entry name" value="Kinesin"/>
    <property type="match status" value="2"/>
</dbReference>
<feature type="region of interest" description="Disordered" evidence="7">
    <location>
        <begin position="218"/>
        <end position="333"/>
    </location>
</feature>
<evidence type="ECO:0000313" key="10">
    <source>
        <dbReference type="Proteomes" id="UP000242877"/>
    </source>
</evidence>
<protein>
    <submittedName>
        <fullName evidence="9">Kinesin family protein</fullName>
    </submittedName>
</protein>
<dbReference type="VEuPathDB" id="FungiDB:AAP_02054"/>
<feature type="domain" description="Kinesin motor" evidence="8">
    <location>
        <begin position="30"/>
        <end position="601"/>
    </location>
</feature>
<dbReference type="SMART" id="SM00129">
    <property type="entry name" value="KISc"/>
    <property type="match status" value="1"/>
</dbReference>
<evidence type="ECO:0000313" key="9">
    <source>
        <dbReference type="EMBL" id="KZZ93961.1"/>
    </source>
</evidence>
<dbReference type="Proteomes" id="UP000242877">
    <property type="component" value="Unassembled WGS sequence"/>
</dbReference>
<dbReference type="Gene3D" id="3.40.850.10">
    <property type="entry name" value="Kinesin motor domain"/>
    <property type="match status" value="2"/>
</dbReference>
<feature type="compositionally biased region" description="Basic and acidic residues" evidence="7">
    <location>
        <begin position="41"/>
        <end position="52"/>
    </location>
</feature>
<feature type="region of interest" description="Disordered" evidence="7">
    <location>
        <begin position="772"/>
        <end position="802"/>
    </location>
</feature>
<dbReference type="GO" id="GO:0008017">
    <property type="term" value="F:microtubule binding"/>
    <property type="evidence" value="ECO:0007669"/>
    <property type="project" value="InterPro"/>
</dbReference>
<dbReference type="OrthoDB" id="123929at2759"/>
<feature type="binding site" evidence="5">
    <location>
        <begin position="140"/>
        <end position="147"/>
    </location>
    <ligand>
        <name>ATP</name>
        <dbReference type="ChEBI" id="CHEBI:30616"/>
    </ligand>
</feature>
<dbReference type="GO" id="GO:0016887">
    <property type="term" value="F:ATP hydrolysis activity"/>
    <property type="evidence" value="ECO:0007669"/>
    <property type="project" value="TreeGrafter"/>
</dbReference>
<feature type="coiled-coil region" evidence="6">
    <location>
        <begin position="741"/>
        <end position="768"/>
    </location>
</feature>
<keyword evidence="6" id="KW-0175">Coiled coil</keyword>
<dbReference type="GO" id="GO:0007018">
    <property type="term" value="P:microtubule-based movement"/>
    <property type="evidence" value="ECO:0007669"/>
    <property type="project" value="InterPro"/>
</dbReference>
<dbReference type="PRINTS" id="PR00380">
    <property type="entry name" value="KINESINHEAVY"/>
</dbReference>
<dbReference type="EMBL" id="AZGZ01000007">
    <property type="protein sequence ID" value="KZZ93961.1"/>
    <property type="molecule type" value="Genomic_DNA"/>
</dbReference>
<evidence type="ECO:0000256" key="5">
    <source>
        <dbReference type="PROSITE-ProRule" id="PRU00283"/>
    </source>
</evidence>